<dbReference type="SUPFAM" id="SSF48726">
    <property type="entry name" value="Immunoglobulin"/>
    <property type="match status" value="2"/>
</dbReference>
<dbReference type="InterPro" id="IPR003598">
    <property type="entry name" value="Ig_sub2"/>
</dbReference>
<dbReference type="CDD" id="cd00096">
    <property type="entry name" value="Ig"/>
    <property type="match status" value="1"/>
</dbReference>
<feature type="region of interest" description="Disordered" evidence="2">
    <location>
        <begin position="218"/>
        <end position="252"/>
    </location>
</feature>
<proteinExistence type="predicted"/>
<dbReference type="Pfam" id="PF07679">
    <property type="entry name" value="I-set"/>
    <property type="match status" value="1"/>
</dbReference>
<dbReference type="AlphaFoldDB" id="A0A671PWT3"/>
<reference evidence="4" key="1">
    <citation type="submission" date="2025-08" db="UniProtKB">
        <authorList>
            <consortium name="Ensembl"/>
        </authorList>
    </citation>
    <scope>IDENTIFICATION</scope>
</reference>
<dbReference type="Ensembl" id="ENSSANT00000067744.1">
    <property type="protein sequence ID" value="ENSSANP00000063721.1"/>
    <property type="gene ID" value="ENSSANG00000031776.1"/>
</dbReference>
<dbReference type="InterPro" id="IPR013098">
    <property type="entry name" value="Ig_I-set"/>
</dbReference>
<reference evidence="4" key="2">
    <citation type="submission" date="2025-09" db="UniProtKB">
        <authorList>
            <consortium name="Ensembl"/>
        </authorList>
    </citation>
    <scope>IDENTIFICATION</scope>
</reference>
<dbReference type="PROSITE" id="PS50835">
    <property type="entry name" value="IG_LIKE"/>
    <property type="match status" value="2"/>
</dbReference>
<feature type="domain" description="Ig-like" evidence="3">
    <location>
        <begin position="110"/>
        <end position="200"/>
    </location>
</feature>
<keyword evidence="1" id="KW-0393">Immunoglobulin domain</keyword>
<dbReference type="SMART" id="SM00409">
    <property type="entry name" value="IG"/>
    <property type="match status" value="2"/>
</dbReference>
<accession>A0A671PWT3</accession>
<dbReference type="InterPro" id="IPR036179">
    <property type="entry name" value="Ig-like_dom_sf"/>
</dbReference>
<dbReference type="Gene3D" id="2.60.40.10">
    <property type="entry name" value="Immunoglobulins"/>
    <property type="match status" value="2"/>
</dbReference>
<dbReference type="Proteomes" id="UP000472260">
    <property type="component" value="Unassembled WGS sequence"/>
</dbReference>
<protein>
    <recommendedName>
        <fullName evidence="3">Ig-like domain-containing protein</fullName>
    </recommendedName>
</protein>
<dbReference type="SMART" id="SM00408">
    <property type="entry name" value="IGc2"/>
    <property type="match status" value="2"/>
</dbReference>
<evidence type="ECO:0000313" key="5">
    <source>
        <dbReference type="Proteomes" id="UP000472260"/>
    </source>
</evidence>
<name>A0A671PWT3_9TELE</name>
<feature type="domain" description="Ig-like" evidence="3">
    <location>
        <begin position="28"/>
        <end position="102"/>
    </location>
</feature>
<dbReference type="PANTHER" id="PTHR10075:SF14">
    <property type="entry name" value="CELL ADHESION MOLECULE DSCAM2-RELATED"/>
    <property type="match status" value="1"/>
</dbReference>
<evidence type="ECO:0000259" key="3">
    <source>
        <dbReference type="PROSITE" id="PS50835"/>
    </source>
</evidence>
<dbReference type="Pfam" id="PF13927">
    <property type="entry name" value="Ig_3"/>
    <property type="match status" value="1"/>
</dbReference>
<organism evidence="4 5">
    <name type="scientific">Sinocyclocheilus anshuiensis</name>
    <dbReference type="NCBI Taxonomy" id="1608454"/>
    <lineage>
        <taxon>Eukaryota</taxon>
        <taxon>Metazoa</taxon>
        <taxon>Chordata</taxon>
        <taxon>Craniata</taxon>
        <taxon>Vertebrata</taxon>
        <taxon>Euteleostomi</taxon>
        <taxon>Actinopterygii</taxon>
        <taxon>Neopterygii</taxon>
        <taxon>Teleostei</taxon>
        <taxon>Ostariophysi</taxon>
        <taxon>Cypriniformes</taxon>
        <taxon>Cyprinidae</taxon>
        <taxon>Cyprininae</taxon>
        <taxon>Sinocyclocheilus</taxon>
    </lineage>
</organism>
<evidence type="ECO:0000256" key="1">
    <source>
        <dbReference type="ARBA" id="ARBA00023319"/>
    </source>
</evidence>
<evidence type="ECO:0000256" key="2">
    <source>
        <dbReference type="SAM" id="MobiDB-lite"/>
    </source>
</evidence>
<keyword evidence="5" id="KW-1185">Reference proteome</keyword>
<evidence type="ECO:0000313" key="4">
    <source>
        <dbReference type="Ensembl" id="ENSSANP00000063721.1"/>
    </source>
</evidence>
<dbReference type="InterPro" id="IPR007110">
    <property type="entry name" value="Ig-like_dom"/>
</dbReference>
<dbReference type="PANTHER" id="PTHR10075">
    <property type="entry name" value="BASIGIN RELATED"/>
    <property type="match status" value="1"/>
</dbReference>
<sequence>CEVLYIIYSKLLHLSSLGALGRIQSVLEHSEVSLDCSVLSSGHQPVEWMLPDLTTVDQTDSHKLRLENYRLVIKNTSIADSGLYHCFVRTDTNVDIVTYRLTVRMRLLSPSDLNGKKISVENGDTLSLPCLVTSPHPIETRWFLPNNQIFKASDMKGRVYVSQNNTLIIKKVTYEDAGEYSCLAANLYGADMLSHLIDVTGKKEDAQRGVTVSMVKGQDMKKSKDQLLNSHLRGSMENTSDKIQKERKSKRV</sequence>
<dbReference type="InterPro" id="IPR013783">
    <property type="entry name" value="Ig-like_fold"/>
</dbReference>
<dbReference type="InterPro" id="IPR003599">
    <property type="entry name" value="Ig_sub"/>
</dbReference>